<evidence type="ECO:0000313" key="5">
    <source>
        <dbReference type="Proteomes" id="UP001597357"/>
    </source>
</evidence>
<name>A0ABW5SD04_9FLAO</name>
<evidence type="ECO:0000256" key="1">
    <source>
        <dbReference type="SAM" id="Coils"/>
    </source>
</evidence>
<evidence type="ECO:0000256" key="3">
    <source>
        <dbReference type="SAM" id="SignalP"/>
    </source>
</evidence>
<keyword evidence="1" id="KW-0175">Coiled coil</keyword>
<evidence type="ECO:0000256" key="2">
    <source>
        <dbReference type="SAM" id="Phobius"/>
    </source>
</evidence>
<dbReference type="EMBL" id="JBHULZ010000026">
    <property type="protein sequence ID" value="MFD2697706.1"/>
    <property type="molecule type" value="Genomic_DNA"/>
</dbReference>
<keyword evidence="2" id="KW-1133">Transmembrane helix</keyword>
<feature type="coiled-coil region" evidence="1">
    <location>
        <begin position="62"/>
        <end position="110"/>
    </location>
</feature>
<feature type="coiled-coil region" evidence="1">
    <location>
        <begin position="148"/>
        <end position="182"/>
    </location>
</feature>
<dbReference type="SUPFAM" id="SSF58100">
    <property type="entry name" value="Bacterial hemolysins"/>
    <property type="match status" value="1"/>
</dbReference>
<proteinExistence type="predicted"/>
<feature type="transmembrane region" description="Helical" evidence="2">
    <location>
        <begin position="129"/>
        <end position="146"/>
    </location>
</feature>
<protein>
    <recommendedName>
        <fullName evidence="6">tRNA (Guanine-N1)-methyltransferase</fullName>
    </recommendedName>
</protein>
<keyword evidence="5" id="KW-1185">Reference proteome</keyword>
<feature type="chain" id="PRO_5045733607" description="tRNA (Guanine-N1)-methyltransferase" evidence="3">
    <location>
        <begin position="23"/>
        <end position="196"/>
    </location>
</feature>
<sequence length="196" mass="22721">MNNILKLSVTFLLCFFALTGIRAQDSVQKEPTINEQFSELIENANNYQEYKVVKHALLLQLQKKTKVKIDGLNKNIQQLEDSLSAKQNRIEKLNHSLSSTQEDLDLVNSEKNNIQFLGISTDKSTYQSIMWGVVFVLLIILLFFIYKFKSSNAATREAKQNLQECEAEFDDYKKRALEKQQRLGRQLQDEINRNKA</sequence>
<evidence type="ECO:0000313" key="4">
    <source>
        <dbReference type="EMBL" id="MFD2697706.1"/>
    </source>
</evidence>
<comment type="caution">
    <text evidence="4">The sequence shown here is derived from an EMBL/GenBank/DDBJ whole genome shotgun (WGS) entry which is preliminary data.</text>
</comment>
<keyword evidence="3" id="KW-0732">Signal</keyword>
<organism evidence="4 5">
    <name type="scientific">Mesonia sediminis</name>
    <dbReference type="NCBI Taxonomy" id="1703946"/>
    <lineage>
        <taxon>Bacteria</taxon>
        <taxon>Pseudomonadati</taxon>
        <taxon>Bacteroidota</taxon>
        <taxon>Flavobacteriia</taxon>
        <taxon>Flavobacteriales</taxon>
        <taxon>Flavobacteriaceae</taxon>
        <taxon>Mesonia</taxon>
    </lineage>
</organism>
<evidence type="ECO:0008006" key="6">
    <source>
        <dbReference type="Google" id="ProtNLM"/>
    </source>
</evidence>
<dbReference type="Proteomes" id="UP001597357">
    <property type="component" value="Unassembled WGS sequence"/>
</dbReference>
<dbReference type="Gene3D" id="1.20.1170.10">
    <property type="match status" value="1"/>
</dbReference>
<accession>A0ABW5SD04</accession>
<gene>
    <name evidence="4" type="ORF">ACFSQ0_06850</name>
</gene>
<keyword evidence="2" id="KW-0472">Membrane</keyword>
<dbReference type="RefSeq" id="WP_379046049.1">
    <property type="nucleotide sequence ID" value="NZ_JBHULZ010000026.1"/>
</dbReference>
<reference evidence="5" key="1">
    <citation type="journal article" date="2019" name="Int. J. Syst. Evol. Microbiol.">
        <title>The Global Catalogue of Microorganisms (GCM) 10K type strain sequencing project: providing services to taxonomists for standard genome sequencing and annotation.</title>
        <authorList>
            <consortium name="The Broad Institute Genomics Platform"/>
            <consortium name="The Broad Institute Genome Sequencing Center for Infectious Disease"/>
            <person name="Wu L."/>
            <person name="Ma J."/>
        </authorList>
    </citation>
    <scope>NUCLEOTIDE SEQUENCE [LARGE SCALE GENOMIC DNA]</scope>
    <source>
        <strain evidence="5">KCTC 42255</strain>
    </source>
</reference>
<feature type="signal peptide" evidence="3">
    <location>
        <begin position="1"/>
        <end position="22"/>
    </location>
</feature>
<keyword evidence="2" id="KW-0812">Transmembrane</keyword>